<protein>
    <submittedName>
        <fullName evidence="2">Uncharacterized protein</fullName>
    </submittedName>
</protein>
<gene>
    <name evidence="4" type="ORF">J2738_001514</name>
    <name evidence="3" type="ORF">J2W39_001546</name>
    <name evidence="2" type="ORF">VPARA_07480</name>
</gene>
<proteinExistence type="predicted"/>
<evidence type="ECO:0000256" key="1">
    <source>
        <dbReference type="SAM" id="Phobius"/>
    </source>
</evidence>
<name>A0A0H2MNA9_VARPD</name>
<keyword evidence="1" id="KW-0812">Transmembrane</keyword>
<dbReference type="Proteomes" id="UP001224845">
    <property type="component" value="Unassembled WGS sequence"/>
</dbReference>
<organism evidence="2 5">
    <name type="scientific">Variovorax paradoxus</name>
    <dbReference type="NCBI Taxonomy" id="34073"/>
    <lineage>
        <taxon>Bacteria</taxon>
        <taxon>Pseudomonadati</taxon>
        <taxon>Pseudomonadota</taxon>
        <taxon>Betaproteobacteria</taxon>
        <taxon>Burkholderiales</taxon>
        <taxon>Comamonadaceae</taxon>
        <taxon>Variovorax</taxon>
    </lineage>
</organism>
<feature type="transmembrane region" description="Helical" evidence="1">
    <location>
        <begin position="29"/>
        <end position="49"/>
    </location>
</feature>
<dbReference type="GeneID" id="99711840"/>
<sequence>MSNPTPVEPGHAAAVEKDAVESIVHLMPLVLPLAGGVLMLLLASIAVYLA</sequence>
<dbReference type="AlphaFoldDB" id="A0A0H2MNA9"/>
<evidence type="ECO:0000313" key="3">
    <source>
        <dbReference type="EMBL" id="MDP9970316.1"/>
    </source>
</evidence>
<dbReference type="PATRIC" id="fig|34073.19.peg.757"/>
<dbReference type="EMBL" id="JAVDQZ010000002">
    <property type="protein sequence ID" value="MDR6425385.1"/>
    <property type="molecule type" value="Genomic_DNA"/>
</dbReference>
<dbReference type="EMBL" id="JZWI01000004">
    <property type="protein sequence ID" value="KLN58205.1"/>
    <property type="molecule type" value="Genomic_DNA"/>
</dbReference>
<reference evidence="3" key="2">
    <citation type="submission" date="2023-07" db="EMBL/GenBank/DDBJ databases">
        <title>Sorghum-associated microbial communities from plants grown in Nebraska, USA.</title>
        <authorList>
            <person name="Schachtman D."/>
        </authorList>
    </citation>
    <scope>NUCLEOTIDE SEQUENCE</scope>
    <source>
        <strain evidence="4">DS2114</strain>
        <strain evidence="3">DS3315</strain>
    </source>
</reference>
<comment type="caution">
    <text evidence="2">The sequence shown here is derived from an EMBL/GenBank/DDBJ whole genome shotgun (WGS) entry which is preliminary data.</text>
</comment>
<evidence type="ECO:0000313" key="4">
    <source>
        <dbReference type="EMBL" id="MDR6425385.1"/>
    </source>
</evidence>
<accession>A0A0H2MNA9</accession>
<dbReference type="RefSeq" id="WP_012745313.1">
    <property type="nucleotide sequence ID" value="NZ_CAIGKF010000009.1"/>
</dbReference>
<keyword evidence="1" id="KW-0472">Membrane</keyword>
<reference evidence="2 5" key="1">
    <citation type="submission" date="2015-03" db="EMBL/GenBank/DDBJ databases">
        <title>Genome sequence of Variovorax paradoxus TBEA6.</title>
        <authorList>
            <person name="Poehlein A."/>
            <person name="Schuldes J."/>
            <person name="Wuebbeler J.H."/>
            <person name="Hiessl S."/>
            <person name="Steinbuechel A."/>
            <person name="Daniel R."/>
        </authorList>
    </citation>
    <scope>NUCLEOTIDE SEQUENCE [LARGE SCALE GENOMIC DNA]</scope>
    <source>
        <strain evidence="2 5">TBEA6</strain>
    </source>
</reference>
<evidence type="ECO:0000313" key="5">
    <source>
        <dbReference type="Proteomes" id="UP000035170"/>
    </source>
</evidence>
<evidence type="ECO:0000313" key="2">
    <source>
        <dbReference type="EMBL" id="KLN58205.1"/>
    </source>
</evidence>
<dbReference type="EMBL" id="JAUSRV010000003">
    <property type="protein sequence ID" value="MDP9970316.1"/>
    <property type="molecule type" value="Genomic_DNA"/>
</dbReference>
<dbReference type="Proteomes" id="UP000035170">
    <property type="component" value="Unassembled WGS sequence"/>
</dbReference>
<keyword evidence="5" id="KW-1185">Reference proteome</keyword>
<keyword evidence="1" id="KW-1133">Transmembrane helix</keyword>
<dbReference type="Proteomes" id="UP001184828">
    <property type="component" value="Unassembled WGS sequence"/>
</dbReference>